<evidence type="ECO:0008006" key="4">
    <source>
        <dbReference type="Google" id="ProtNLM"/>
    </source>
</evidence>
<proteinExistence type="predicted"/>
<feature type="region of interest" description="Disordered" evidence="1">
    <location>
        <begin position="20"/>
        <end position="45"/>
    </location>
</feature>
<protein>
    <recommendedName>
        <fullName evidence="4">F420-dependent protein</fullName>
    </recommendedName>
</protein>
<organism evidence="2 3">
    <name type="scientific">Pseudofrankia asymbiotica</name>
    <dbReference type="NCBI Taxonomy" id="1834516"/>
    <lineage>
        <taxon>Bacteria</taxon>
        <taxon>Bacillati</taxon>
        <taxon>Actinomycetota</taxon>
        <taxon>Actinomycetes</taxon>
        <taxon>Frankiales</taxon>
        <taxon>Frankiaceae</taxon>
        <taxon>Pseudofrankia</taxon>
    </lineage>
</organism>
<dbReference type="Proteomes" id="UP000188929">
    <property type="component" value="Unassembled WGS sequence"/>
</dbReference>
<sequence length="114" mass="11675">MEGGQVGFWTSSASGKYKRLRNSPKVTVQPSDARGRVKAGSPLSEGTAQMATAGAEFDEIQSRVRAKYGVMVGISKFFNKLGHLGKGSFPYGDVAVVITLGGAQPGAGTAPGGA</sequence>
<dbReference type="AlphaFoldDB" id="A0A1V2I5R6"/>
<gene>
    <name evidence="2" type="ORF">BL253_26465</name>
</gene>
<dbReference type="InterPro" id="IPR012349">
    <property type="entry name" value="Split_barrel_FMN-bd"/>
</dbReference>
<name>A0A1V2I5R6_9ACTN</name>
<dbReference type="Gene3D" id="2.30.110.10">
    <property type="entry name" value="Electron Transport, Fmn-binding Protein, Chain A"/>
    <property type="match status" value="1"/>
</dbReference>
<dbReference type="EMBL" id="MOMC01000056">
    <property type="protein sequence ID" value="ONH25883.1"/>
    <property type="molecule type" value="Genomic_DNA"/>
</dbReference>
<accession>A0A1V2I5R6</accession>
<evidence type="ECO:0000313" key="3">
    <source>
        <dbReference type="Proteomes" id="UP000188929"/>
    </source>
</evidence>
<comment type="caution">
    <text evidence="2">The sequence shown here is derived from an EMBL/GenBank/DDBJ whole genome shotgun (WGS) entry which is preliminary data.</text>
</comment>
<dbReference type="SUPFAM" id="SSF50475">
    <property type="entry name" value="FMN-binding split barrel"/>
    <property type="match status" value="1"/>
</dbReference>
<keyword evidence="3" id="KW-1185">Reference proteome</keyword>
<evidence type="ECO:0000256" key="1">
    <source>
        <dbReference type="SAM" id="MobiDB-lite"/>
    </source>
</evidence>
<reference evidence="3" key="1">
    <citation type="submission" date="2016-10" db="EMBL/GenBank/DDBJ databases">
        <title>Frankia sp. NRRL B-16386 Genome sequencing.</title>
        <authorList>
            <person name="Ghodhbane-Gtari F."/>
            <person name="Swanson E."/>
            <person name="Gueddou A."/>
            <person name="Hezbri K."/>
            <person name="Ktari K."/>
            <person name="Nouioui I."/>
            <person name="Morris K."/>
            <person name="Simpson S."/>
            <person name="Abebe-Akele F."/>
            <person name="Thomas K."/>
            <person name="Gtari M."/>
            <person name="Tisa L.S."/>
        </authorList>
    </citation>
    <scope>NUCLEOTIDE SEQUENCE [LARGE SCALE GENOMIC DNA]</scope>
    <source>
        <strain evidence="3">NRRL B-16386</strain>
    </source>
</reference>
<evidence type="ECO:0000313" key="2">
    <source>
        <dbReference type="EMBL" id="ONH25883.1"/>
    </source>
</evidence>
<dbReference type="STRING" id="1834516.BL253_26465"/>